<feature type="binding site" evidence="8">
    <location>
        <position position="407"/>
    </location>
    <ligand>
        <name>[4Fe-4S] cluster</name>
        <dbReference type="ChEBI" id="CHEBI:49883"/>
        <label>2</label>
    </ligand>
</feature>
<feature type="binding site" evidence="8">
    <location>
        <position position="368"/>
    </location>
    <ligand>
        <name>[4Fe-4S] cluster</name>
        <dbReference type="ChEBI" id="CHEBI:49883"/>
        <label>1</label>
    </ligand>
</feature>
<dbReference type="EC" id="7.-.-.-" evidence="8"/>
<feature type="domain" description="4Fe-4S ferredoxin-type" evidence="9">
    <location>
        <begin position="359"/>
        <end position="388"/>
    </location>
</feature>
<dbReference type="Pfam" id="PF13237">
    <property type="entry name" value="Fer4_10"/>
    <property type="match status" value="1"/>
</dbReference>
<evidence type="ECO:0000313" key="10">
    <source>
        <dbReference type="EMBL" id="SEA93061.1"/>
    </source>
</evidence>
<dbReference type="GO" id="GO:0005886">
    <property type="term" value="C:plasma membrane"/>
    <property type="evidence" value="ECO:0007669"/>
    <property type="project" value="UniProtKB-SubCell"/>
</dbReference>
<keyword evidence="2 8" id="KW-0004">4Fe-4S</keyword>
<evidence type="ECO:0000256" key="8">
    <source>
        <dbReference type="HAMAP-Rule" id="MF_00461"/>
    </source>
</evidence>
<dbReference type="PANTHER" id="PTHR43034">
    <property type="entry name" value="ION-TRANSLOCATING OXIDOREDUCTASE COMPLEX SUBUNIT C"/>
    <property type="match status" value="1"/>
</dbReference>
<dbReference type="PANTHER" id="PTHR43034:SF2">
    <property type="entry name" value="ION-TRANSLOCATING OXIDOREDUCTASE COMPLEX SUBUNIT C"/>
    <property type="match status" value="1"/>
</dbReference>
<keyword evidence="1 8" id="KW-0813">Transport</keyword>
<feature type="binding site" evidence="8">
    <location>
        <position position="374"/>
    </location>
    <ligand>
        <name>[4Fe-4S] cluster</name>
        <dbReference type="ChEBI" id="CHEBI:49883"/>
        <label>1</label>
    </ligand>
</feature>
<dbReference type="Pfam" id="PF01512">
    <property type="entry name" value="Complex1_51K"/>
    <property type="match status" value="1"/>
</dbReference>
<comment type="function">
    <text evidence="8">Part of a membrane-bound complex that couples electron transfer with translocation of ions across the membrane.</text>
</comment>
<dbReference type="InterPro" id="IPR017896">
    <property type="entry name" value="4Fe4S_Fe-S-bd"/>
</dbReference>
<feature type="binding site" evidence="8">
    <location>
        <position position="371"/>
    </location>
    <ligand>
        <name>[4Fe-4S] cluster</name>
        <dbReference type="ChEBI" id="CHEBI:49883"/>
        <label>1</label>
    </ligand>
</feature>
<keyword evidence="8" id="KW-1278">Translocase</keyword>
<organism evidence="10 11">
    <name type="scientific">Alistipes timonensis JC136</name>
    <dbReference type="NCBI Taxonomy" id="1033731"/>
    <lineage>
        <taxon>Bacteria</taxon>
        <taxon>Pseudomonadati</taxon>
        <taxon>Bacteroidota</taxon>
        <taxon>Bacteroidia</taxon>
        <taxon>Bacteroidales</taxon>
        <taxon>Rikenellaceae</taxon>
        <taxon>Alistipes</taxon>
    </lineage>
</organism>
<dbReference type="InterPro" id="IPR019554">
    <property type="entry name" value="Soluble_ligand-bd"/>
</dbReference>
<dbReference type="Proteomes" id="UP000183253">
    <property type="component" value="Unassembled WGS sequence"/>
</dbReference>
<keyword evidence="5 8" id="KW-0249">Electron transport</keyword>
<dbReference type="STRING" id="1033731.SAMN05444145_10990"/>
<dbReference type="EMBL" id="FNRI01000009">
    <property type="protein sequence ID" value="SEA93061.1"/>
    <property type="molecule type" value="Genomic_DNA"/>
</dbReference>
<evidence type="ECO:0000256" key="2">
    <source>
        <dbReference type="ARBA" id="ARBA00022485"/>
    </source>
</evidence>
<protein>
    <recommendedName>
        <fullName evidence="8">Ion-translocating oxidoreductase complex subunit C</fullName>
        <ecNumber evidence="8">7.-.-.-</ecNumber>
    </recommendedName>
    <alternativeName>
        <fullName evidence="8">Rnf electron transport complex subunit C</fullName>
    </alternativeName>
</protein>
<evidence type="ECO:0000256" key="6">
    <source>
        <dbReference type="ARBA" id="ARBA00023004"/>
    </source>
</evidence>
<dbReference type="SUPFAM" id="SSF46548">
    <property type="entry name" value="alpha-helical ferredoxin"/>
    <property type="match status" value="1"/>
</dbReference>
<dbReference type="AlphaFoldDB" id="A0A1H4F781"/>
<dbReference type="PROSITE" id="PS00198">
    <property type="entry name" value="4FE4S_FER_1"/>
    <property type="match status" value="1"/>
</dbReference>
<feature type="binding site" evidence="8">
    <location>
        <position position="410"/>
    </location>
    <ligand>
        <name>[4Fe-4S] cluster</name>
        <dbReference type="ChEBI" id="CHEBI:49883"/>
        <label>2</label>
    </ligand>
</feature>
<dbReference type="Gene3D" id="3.30.70.20">
    <property type="match status" value="1"/>
</dbReference>
<dbReference type="GO" id="GO:0022900">
    <property type="term" value="P:electron transport chain"/>
    <property type="evidence" value="ECO:0007669"/>
    <property type="project" value="UniProtKB-UniRule"/>
</dbReference>
<evidence type="ECO:0000256" key="5">
    <source>
        <dbReference type="ARBA" id="ARBA00022982"/>
    </source>
</evidence>
<gene>
    <name evidence="8" type="primary">rnfC</name>
    <name evidence="10" type="ORF">SAMN05444145_10990</name>
</gene>
<dbReference type="NCBIfam" id="TIGR01945">
    <property type="entry name" value="rnfC"/>
    <property type="match status" value="1"/>
</dbReference>
<dbReference type="InterPro" id="IPR011538">
    <property type="entry name" value="Nuo51_FMN-bd"/>
</dbReference>
<comment type="similarity">
    <text evidence="8">Belongs to the 4Fe4S bacterial-type ferredoxin family. RnfC subfamily.</text>
</comment>
<dbReference type="GO" id="GO:0046872">
    <property type="term" value="F:metal ion binding"/>
    <property type="evidence" value="ECO:0007669"/>
    <property type="project" value="UniProtKB-KW"/>
</dbReference>
<dbReference type="InterPro" id="IPR026902">
    <property type="entry name" value="RnfC_N"/>
</dbReference>
<dbReference type="PROSITE" id="PS51379">
    <property type="entry name" value="4FE4S_FER_2"/>
    <property type="match status" value="2"/>
</dbReference>
<comment type="subcellular location">
    <subcellularLocation>
        <location evidence="8">Cell membrane</location>
        <topology evidence="8">Peripheral membrane protein</topology>
    </subcellularLocation>
</comment>
<evidence type="ECO:0000313" key="11">
    <source>
        <dbReference type="Proteomes" id="UP000183253"/>
    </source>
</evidence>
<name>A0A1H4F781_9BACT</name>
<dbReference type="RefSeq" id="WP_010265783.1">
    <property type="nucleotide sequence ID" value="NZ_CAEG01000017.1"/>
</dbReference>
<comment type="cofactor">
    <cofactor evidence="8">
        <name>[4Fe-4S] cluster</name>
        <dbReference type="ChEBI" id="CHEBI:49883"/>
    </cofactor>
    <text evidence="8">Binds 2 [4Fe-4S] clusters per subunit.</text>
</comment>
<feature type="binding site" evidence="8">
    <location>
        <position position="417"/>
    </location>
    <ligand>
        <name>[4Fe-4S] cluster</name>
        <dbReference type="ChEBI" id="CHEBI:49883"/>
        <label>1</label>
    </ligand>
</feature>
<keyword evidence="8" id="KW-1003">Cell membrane</keyword>
<evidence type="ECO:0000256" key="7">
    <source>
        <dbReference type="ARBA" id="ARBA00023014"/>
    </source>
</evidence>
<dbReference type="GO" id="GO:0051539">
    <property type="term" value="F:4 iron, 4 sulfur cluster binding"/>
    <property type="evidence" value="ECO:0007669"/>
    <property type="project" value="UniProtKB-KW"/>
</dbReference>
<keyword evidence="7 8" id="KW-0411">Iron-sulfur</keyword>
<dbReference type="NCBIfam" id="NF003454">
    <property type="entry name" value="PRK05035.1"/>
    <property type="match status" value="1"/>
</dbReference>
<evidence type="ECO:0000256" key="4">
    <source>
        <dbReference type="ARBA" id="ARBA00022737"/>
    </source>
</evidence>
<dbReference type="InterPro" id="IPR037225">
    <property type="entry name" value="Nuo51_FMN-bd_sf"/>
</dbReference>
<dbReference type="Pfam" id="PF10531">
    <property type="entry name" value="SLBB"/>
    <property type="match status" value="1"/>
</dbReference>
<dbReference type="InterPro" id="IPR010208">
    <property type="entry name" value="Ion_transpt_RnfC/RsxC"/>
</dbReference>
<keyword evidence="11" id="KW-1185">Reference proteome</keyword>
<feature type="binding site" evidence="8">
    <location>
        <position position="378"/>
    </location>
    <ligand>
        <name>[4Fe-4S] cluster</name>
        <dbReference type="ChEBI" id="CHEBI:49883"/>
        <label>2</label>
    </ligand>
</feature>
<evidence type="ECO:0000259" key="9">
    <source>
        <dbReference type="PROSITE" id="PS51379"/>
    </source>
</evidence>
<proteinExistence type="inferred from homology"/>
<reference evidence="10 11" key="1">
    <citation type="submission" date="2016-10" db="EMBL/GenBank/DDBJ databases">
        <authorList>
            <person name="de Groot N.N."/>
        </authorList>
    </citation>
    <scope>NUCLEOTIDE SEQUENCE [LARGE SCALE GENOMIC DNA]</scope>
    <source>
        <strain evidence="10 11">DSM 25383</strain>
    </source>
</reference>
<dbReference type="SUPFAM" id="SSF142019">
    <property type="entry name" value="Nqo1 FMN-binding domain-like"/>
    <property type="match status" value="1"/>
</dbReference>
<keyword evidence="3 8" id="KW-0479">Metal-binding</keyword>
<keyword evidence="8" id="KW-0472">Membrane</keyword>
<feature type="binding site" evidence="8">
    <location>
        <position position="413"/>
    </location>
    <ligand>
        <name>[4Fe-4S] cluster</name>
        <dbReference type="ChEBI" id="CHEBI:49883"/>
        <label>2</label>
    </ligand>
</feature>
<keyword evidence="4 8" id="KW-0677">Repeat</keyword>
<dbReference type="InterPro" id="IPR017900">
    <property type="entry name" value="4Fe4S_Fe_S_CS"/>
</dbReference>
<dbReference type="HAMAP" id="MF_00461">
    <property type="entry name" value="RsxC_RnfC"/>
    <property type="match status" value="1"/>
</dbReference>
<sequence>MKTFPMGGVHPSENKLSCAKPIEVLPLPEVVTIPLAQHIGAPAVAKVAKGDKVLTGQLIAEAGSFMSANIHSPVSGTVTAVDMVPNGQGLRQMMITIKREGDDWAEGIDRSETLVKACPFSAQEIIAKIKDAGIVGMGGATFPTHVKLAVPPGKKAECVIINGVECEPYLTSDHRTMLEHGEELVVGVTILMKAVGVEKAYIGIENNKPDAIAHLKQIAAGYEGIEVVPLKVMYPQGGEKQLIAAVTGRQVPPPPALPIDVGAVVCNASTTVAVYRAVQKSMPLIERVVTVTGKRLKEPKNLLTRMGTPVSTLLEAAGGVPEEASKVINGGPMMGRAMVNLASPVTKGCSGITVLSGREAVRREAAQCIKCAKCVSACPMGLEPYYLSKMTQKKGWDALEQQMITSCIECGCCQSTCPSYLPLLDWIRLGKQTVMGIIRARGAAAAPKK</sequence>
<feature type="domain" description="4Fe-4S ferredoxin-type" evidence="9">
    <location>
        <begin position="397"/>
        <end position="427"/>
    </location>
</feature>
<accession>A0A1H4F781</accession>
<dbReference type="GO" id="GO:0009055">
    <property type="term" value="F:electron transfer activity"/>
    <property type="evidence" value="ECO:0007669"/>
    <property type="project" value="InterPro"/>
</dbReference>
<comment type="subunit">
    <text evidence="8">The complex is composed of six subunits: RnfA, RnfB, RnfC, RnfD, RnfE and RnfG.</text>
</comment>
<dbReference type="Pfam" id="PF13375">
    <property type="entry name" value="RnfC_N"/>
    <property type="match status" value="1"/>
</dbReference>
<dbReference type="Gene3D" id="3.40.50.11540">
    <property type="entry name" value="NADH-ubiquinone oxidoreductase 51kDa subunit"/>
    <property type="match status" value="1"/>
</dbReference>
<evidence type="ECO:0000256" key="1">
    <source>
        <dbReference type="ARBA" id="ARBA00022448"/>
    </source>
</evidence>
<keyword evidence="6 8" id="KW-0408">Iron</keyword>
<evidence type="ECO:0000256" key="3">
    <source>
        <dbReference type="ARBA" id="ARBA00022723"/>
    </source>
</evidence>